<dbReference type="InterPro" id="IPR045304">
    <property type="entry name" value="LbH_SAT"/>
</dbReference>
<keyword evidence="6" id="KW-1185">Reference proteome</keyword>
<dbReference type="Proteomes" id="UP000531251">
    <property type="component" value="Unassembled WGS sequence"/>
</dbReference>
<evidence type="ECO:0000256" key="4">
    <source>
        <dbReference type="PIRNR" id="PIRNR000441"/>
    </source>
</evidence>
<dbReference type="RefSeq" id="WP_209092452.1">
    <property type="nucleotide sequence ID" value="NZ_BAAADY010000052.1"/>
</dbReference>
<dbReference type="SUPFAM" id="SSF51161">
    <property type="entry name" value="Trimeric LpxA-like enzymes"/>
    <property type="match status" value="1"/>
</dbReference>
<keyword evidence="2 4" id="KW-0808">Transferase</keyword>
<dbReference type="InterPro" id="IPR001451">
    <property type="entry name" value="Hexapep"/>
</dbReference>
<reference evidence="5 6" key="1">
    <citation type="submission" date="2020-03" db="EMBL/GenBank/DDBJ databases">
        <title>Genomic Encyclopedia of Type Strains, Phase IV (KMG-IV): sequencing the most valuable type-strain genomes for metagenomic binning, comparative biology and taxonomic classification.</title>
        <authorList>
            <person name="Goeker M."/>
        </authorList>
    </citation>
    <scope>NUCLEOTIDE SEQUENCE [LARGE SCALE GENOMIC DNA]</scope>
    <source>
        <strain evidence="5 6">DSM 7225</strain>
    </source>
</reference>
<dbReference type="GO" id="GO:0009001">
    <property type="term" value="F:serine O-acetyltransferase activity"/>
    <property type="evidence" value="ECO:0007669"/>
    <property type="project" value="UniProtKB-EC"/>
</dbReference>
<comment type="catalytic activity">
    <reaction evidence="4">
        <text>L-serine + acetyl-CoA = O-acetyl-L-serine + CoA</text>
        <dbReference type="Rhea" id="RHEA:24560"/>
        <dbReference type="ChEBI" id="CHEBI:33384"/>
        <dbReference type="ChEBI" id="CHEBI:57287"/>
        <dbReference type="ChEBI" id="CHEBI:57288"/>
        <dbReference type="ChEBI" id="CHEBI:58340"/>
        <dbReference type="EC" id="2.3.1.30"/>
    </reaction>
</comment>
<dbReference type="EC" id="2.3.1.30" evidence="4"/>
<comment type="similarity">
    <text evidence="1 4">Belongs to the transferase hexapeptide repeat family.</text>
</comment>
<dbReference type="PANTHER" id="PTHR42811">
    <property type="entry name" value="SERINE ACETYLTRANSFERASE"/>
    <property type="match status" value="1"/>
</dbReference>
<evidence type="ECO:0000313" key="6">
    <source>
        <dbReference type="Proteomes" id="UP000531251"/>
    </source>
</evidence>
<proteinExistence type="inferred from homology"/>
<evidence type="ECO:0000256" key="2">
    <source>
        <dbReference type="ARBA" id="ARBA00022679"/>
    </source>
</evidence>
<dbReference type="PIRSF" id="PIRSF000441">
    <property type="entry name" value="CysE"/>
    <property type="match status" value="1"/>
</dbReference>
<protein>
    <recommendedName>
        <fullName evidence="4">Serine acetyltransferase</fullName>
        <ecNumber evidence="4">2.3.1.30</ecNumber>
    </recommendedName>
</protein>
<dbReference type="Pfam" id="PF00132">
    <property type="entry name" value="Hexapep"/>
    <property type="match status" value="1"/>
</dbReference>
<dbReference type="InterPro" id="IPR011004">
    <property type="entry name" value="Trimer_LpxA-like_sf"/>
</dbReference>
<dbReference type="CDD" id="cd03354">
    <property type="entry name" value="LbH_SAT"/>
    <property type="match status" value="1"/>
</dbReference>
<keyword evidence="3 4" id="KW-0012">Acyltransferase</keyword>
<comment type="caution">
    <text evidence="5">The sequence shown here is derived from an EMBL/GenBank/DDBJ whole genome shotgun (WGS) entry which is preliminary data.</text>
</comment>
<dbReference type="GO" id="GO:0006535">
    <property type="term" value="P:cysteine biosynthetic process from serine"/>
    <property type="evidence" value="ECO:0007669"/>
    <property type="project" value="InterPro"/>
</dbReference>
<sequence>MGAGWRGDLMVNSSRTGRKGAIQAWIRNPGFAVVTLARAMQRWHARGTPVGKAISALIWWHIVRRYGCYISPAARFGSALRLPHPVGIVIGDDVRLGDNVTLYQHVTLGRRNAALASYPVVGDGVTVYAGAVLVGPITIGEGAVIGANAVVASDVAPGRIARVRSGDA</sequence>
<dbReference type="Gene3D" id="2.160.10.10">
    <property type="entry name" value="Hexapeptide repeat proteins"/>
    <property type="match status" value="1"/>
</dbReference>
<dbReference type="GO" id="GO:0005737">
    <property type="term" value="C:cytoplasm"/>
    <property type="evidence" value="ECO:0007669"/>
    <property type="project" value="InterPro"/>
</dbReference>
<gene>
    <name evidence="5" type="ORF">GGR89_004373</name>
</gene>
<name>A0A7X6BEB9_9SPHN</name>
<organism evidence="5 6">
    <name type="scientific">Sphingomonas trueperi</name>
    <dbReference type="NCBI Taxonomy" id="53317"/>
    <lineage>
        <taxon>Bacteria</taxon>
        <taxon>Pseudomonadati</taxon>
        <taxon>Pseudomonadota</taxon>
        <taxon>Alphaproteobacteria</taxon>
        <taxon>Sphingomonadales</taxon>
        <taxon>Sphingomonadaceae</taxon>
        <taxon>Sphingomonas</taxon>
    </lineage>
</organism>
<dbReference type="AlphaFoldDB" id="A0A7X6BEB9"/>
<evidence type="ECO:0000256" key="3">
    <source>
        <dbReference type="ARBA" id="ARBA00023315"/>
    </source>
</evidence>
<evidence type="ECO:0000256" key="1">
    <source>
        <dbReference type="ARBA" id="ARBA00007274"/>
    </source>
</evidence>
<dbReference type="InterPro" id="IPR005881">
    <property type="entry name" value="Ser_O-AcTrfase"/>
</dbReference>
<dbReference type="EMBL" id="JAATJB010000028">
    <property type="protein sequence ID" value="NJC00025.1"/>
    <property type="molecule type" value="Genomic_DNA"/>
</dbReference>
<accession>A0A7X6BEB9</accession>
<evidence type="ECO:0000313" key="5">
    <source>
        <dbReference type="EMBL" id="NJC00025.1"/>
    </source>
</evidence>